<keyword evidence="12" id="KW-0325">Glycoprotein</keyword>
<dbReference type="SUPFAM" id="SSF57196">
    <property type="entry name" value="EGF/Laminin"/>
    <property type="match status" value="1"/>
</dbReference>
<dbReference type="SMART" id="SM00059">
    <property type="entry name" value="FN2"/>
    <property type="match status" value="1"/>
</dbReference>
<dbReference type="InterPro" id="IPR000562">
    <property type="entry name" value="FN_type2_dom"/>
</dbReference>
<sequence length="649" mass="72792">MIRHPGCGRVLQFPFQSFYCPVLLLLKITCIGPLGFIGYNSLQWPLGCNISSAWGCILPTLLPVVLEGIRQRKLLFATFAELVQRMKTGVDKGVVVAISLFTEDGHLCKFPFRFGGRLYHTCLSNLFSRKKWCSTTHNFDRDRRWGHCDLLPGDHLPRDHLPRDHCADNPCQNGGTCSLTHSHRMYHCTCPEEFTGEDCQLKKCFDNSLYEFFDVEVSWSRVQGGAVEQCTCVHGQMQCERVEHESCVHNPCMNGGECKMVVSTGNIVCDCKENYAGKYCNIVPSQRCYVGNGTDYRGTANTTISGHSCLPWNSDLLYQELHVDSIRKAVELGVGPFPYCRNPDDDDKPWCYIMKDSSLSWEYCDIPSCASRERRPLAPATVDSSAITKRPCGRRHKKRSFVRPRIIGGSSSLPGSHPWTAAIYIGESFCGGSLVQTCWVVSAAHCFAHSPLKSTIRVVLGQQIFNKTTDVTQTFEIEKYILHPQYSVFNPTDHDIALIKLKKNGQRCAVKSQFVQPICLPESNTVFPDQLKCQISGWGHKHENISGYSDVLQETLVPLISEEKCRSPEIYGTELTENMFCAGYFDSKSDACQGDSGGPLACEENDISYLYGIISWGDGCGRVNKPGVYTRVTNYVKWINEKIGPRKTS</sequence>
<dbReference type="CDD" id="cd00108">
    <property type="entry name" value="KR"/>
    <property type="match status" value="1"/>
</dbReference>
<keyword evidence="3 13" id="KW-0245">EGF-like domain</keyword>
<dbReference type="PANTHER" id="PTHR24264">
    <property type="entry name" value="TRYPSIN-RELATED"/>
    <property type="match status" value="1"/>
</dbReference>
<dbReference type="InterPro" id="IPR033116">
    <property type="entry name" value="TRYPSIN_SER"/>
</dbReference>
<keyword evidence="6" id="KW-0732">Signal</keyword>
<dbReference type="PRINTS" id="PR00018">
    <property type="entry name" value="KRINGLE"/>
</dbReference>
<dbReference type="Pfam" id="PF00051">
    <property type="entry name" value="Kringle"/>
    <property type="match status" value="1"/>
</dbReference>
<reference evidence="23" key="2">
    <citation type="submission" date="2025-09" db="UniProtKB">
        <authorList>
            <consortium name="Ensembl"/>
        </authorList>
    </citation>
    <scope>IDENTIFICATION</scope>
</reference>
<dbReference type="PRINTS" id="PR00013">
    <property type="entry name" value="FNTYPEII"/>
</dbReference>
<evidence type="ECO:0000256" key="1">
    <source>
        <dbReference type="ARBA" id="ARBA00004613"/>
    </source>
</evidence>
<evidence type="ECO:0000256" key="8">
    <source>
        <dbReference type="ARBA" id="ARBA00022801"/>
    </source>
</evidence>
<evidence type="ECO:0000256" key="9">
    <source>
        <dbReference type="ARBA" id="ARBA00022825"/>
    </source>
</evidence>
<evidence type="ECO:0000256" key="11">
    <source>
        <dbReference type="ARBA" id="ARBA00023157"/>
    </source>
</evidence>
<keyword evidence="10" id="KW-0865">Zymogen</keyword>
<dbReference type="CDD" id="cd00061">
    <property type="entry name" value="FN1"/>
    <property type="match status" value="1"/>
</dbReference>
<feature type="domain" description="Fibronectin type-II" evidence="22">
    <location>
        <begin position="103"/>
        <end position="150"/>
    </location>
</feature>
<evidence type="ECO:0000259" key="19">
    <source>
        <dbReference type="PROSITE" id="PS50070"/>
    </source>
</evidence>
<dbReference type="SUPFAM" id="SSF57440">
    <property type="entry name" value="Kringle-like"/>
    <property type="match status" value="2"/>
</dbReference>
<dbReference type="GO" id="GO:0071944">
    <property type="term" value="C:cell periphery"/>
    <property type="evidence" value="ECO:0007669"/>
    <property type="project" value="UniProtKB-ARBA"/>
</dbReference>
<evidence type="ECO:0000256" key="3">
    <source>
        <dbReference type="ARBA" id="ARBA00022536"/>
    </source>
</evidence>
<dbReference type="FunFam" id="2.10.25.10:FF:000338">
    <property type="entry name" value="hepatocyte growth factor activator"/>
    <property type="match status" value="1"/>
</dbReference>
<comment type="caution">
    <text evidence="15">Lacks conserved residue(s) required for the propagation of feature annotation.</text>
</comment>
<feature type="domain" description="EGF-like" evidence="18">
    <location>
        <begin position="162"/>
        <end position="200"/>
    </location>
</feature>
<feature type="domain" description="Peptidase S1" evidence="20">
    <location>
        <begin position="406"/>
        <end position="644"/>
    </location>
</feature>
<dbReference type="Pfam" id="PF00008">
    <property type="entry name" value="EGF"/>
    <property type="match status" value="2"/>
</dbReference>
<evidence type="ECO:0000259" key="21">
    <source>
        <dbReference type="PROSITE" id="PS51091"/>
    </source>
</evidence>
<dbReference type="InterPro" id="IPR038178">
    <property type="entry name" value="Kringle_sf"/>
</dbReference>
<dbReference type="SMART" id="SM00020">
    <property type="entry name" value="Tryp_SPc"/>
    <property type="match status" value="1"/>
</dbReference>
<evidence type="ECO:0000256" key="16">
    <source>
        <dbReference type="RuleBase" id="RU363034"/>
    </source>
</evidence>
<dbReference type="CDD" id="cd00054">
    <property type="entry name" value="EGF_CA"/>
    <property type="match status" value="1"/>
</dbReference>
<dbReference type="InterPro" id="IPR001254">
    <property type="entry name" value="Trypsin_dom"/>
</dbReference>
<dbReference type="GO" id="GO:0005791">
    <property type="term" value="C:rough endoplasmic reticulum"/>
    <property type="evidence" value="ECO:0007669"/>
    <property type="project" value="TreeGrafter"/>
</dbReference>
<dbReference type="SMART" id="SM00130">
    <property type="entry name" value="KR"/>
    <property type="match status" value="1"/>
</dbReference>
<dbReference type="CDD" id="cd00190">
    <property type="entry name" value="Tryp_SPc"/>
    <property type="match status" value="1"/>
</dbReference>
<evidence type="ECO:0000259" key="18">
    <source>
        <dbReference type="PROSITE" id="PS50026"/>
    </source>
</evidence>
<keyword evidence="7" id="KW-0677">Repeat</keyword>
<dbReference type="GO" id="GO:0004252">
    <property type="term" value="F:serine-type endopeptidase activity"/>
    <property type="evidence" value="ECO:0007669"/>
    <property type="project" value="InterPro"/>
</dbReference>
<evidence type="ECO:0000259" key="22">
    <source>
        <dbReference type="PROSITE" id="PS51092"/>
    </source>
</evidence>
<dbReference type="PRINTS" id="PR00722">
    <property type="entry name" value="CHYMOTRYPSIN"/>
</dbReference>
<dbReference type="GO" id="GO:0005615">
    <property type="term" value="C:extracellular space"/>
    <property type="evidence" value="ECO:0007669"/>
    <property type="project" value="TreeGrafter"/>
</dbReference>
<evidence type="ECO:0000256" key="10">
    <source>
        <dbReference type="ARBA" id="ARBA00023145"/>
    </source>
</evidence>
<dbReference type="Gene3D" id="2.40.10.10">
    <property type="entry name" value="Trypsin-like serine proteases"/>
    <property type="match status" value="1"/>
</dbReference>
<evidence type="ECO:0000256" key="4">
    <source>
        <dbReference type="ARBA" id="ARBA00022572"/>
    </source>
</evidence>
<evidence type="ECO:0000256" key="5">
    <source>
        <dbReference type="ARBA" id="ARBA00022670"/>
    </source>
</evidence>
<keyword evidence="4 14" id="KW-0420">Kringle</keyword>
<keyword evidence="17" id="KW-1133">Transmembrane helix</keyword>
<keyword evidence="5 16" id="KW-0645">Protease</keyword>
<dbReference type="InterPro" id="IPR009003">
    <property type="entry name" value="Peptidase_S1_PA"/>
</dbReference>
<evidence type="ECO:0000313" key="24">
    <source>
        <dbReference type="Proteomes" id="UP000694413"/>
    </source>
</evidence>
<evidence type="ECO:0000313" key="23">
    <source>
        <dbReference type="Ensembl" id="ENSZALP00000004871.1"/>
    </source>
</evidence>
<dbReference type="FunFam" id="2.40.20.10:FF:000001">
    <property type="entry name" value="Urokinase-type plasminogen activator"/>
    <property type="match status" value="1"/>
</dbReference>
<proteinExistence type="predicted"/>
<keyword evidence="17" id="KW-0472">Membrane</keyword>
<evidence type="ECO:0000256" key="15">
    <source>
        <dbReference type="PROSITE-ProRule" id="PRU00479"/>
    </source>
</evidence>
<dbReference type="Proteomes" id="UP000694413">
    <property type="component" value="Unassembled WGS sequence"/>
</dbReference>
<name>A0A8D2MAH3_ZONAL</name>
<keyword evidence="17" id="KW-0812">Transmembrane</keyword>
<dbReference type="InterPro" id="IPR000083">
    <property type="entry name" value="Fibronectin_type1"/>
</dbReference>
<accession>A0A8D2MAH3</accession>
<dbReference type="InterPro" id="IPR000001">
    <property type="entry name" value="Kringle"/>
</dbReference>
<organism evidence="23 24">
    <name type="scientific">Zonotrichia albicollis</name>
    <name type="common">White-throated sparrow</name>
    <name type="synonym">Fringilla albicollis</name>
    <dbReference type="NCBI Taxonomy" id="44394"/>
    <lineage>
        <taxon>Eukaryota</taxon>
        <taxon>Metazoa</taxon>
        <taxon>Chordata</taxon>
        <taxon>Craniata</taxon>
        <taxon>Vertebrata</taxon>
        <taxon>Euteleostomi</taxon>
        <taxon>Archelosauria</taxon>
        <taxon>Archosauria</taxon>
        <taxon>Dinosauria</taxon>
        <taxon>Saurischia</taxon>
        <taxon>Theropoda</taxon>
        <taxon>Coelurosauria</taxon>
        <taxon>Aves</taxon>
        <taxon>Neognathae</taxon>
        <taxon>Neoaves</taxon>
        <taxon>Telluraves</taxon>
        <taxon>Australaves</taxon>
        <taxon>Passeriformes</taxon>
        <taxon>Passerellidae</taxon>
        <taxon>Zonotrichia</taxon>
    </lineage>
</organism>
<dbReference type="InterPro" id="IPR018056">
    <property type="entry name" value="Kringle_CS"/>
</dbReference>
<dbReference type="AlphaFoldDB" id="A0A8D2MAH3"/>
<dbReference type="InterPro" id="IPR001314">
    <property type="entry name" value="Peptidase_S1A"/>
</dbReference>
<dbReference type="SMART" id="SM00181">
    <property type="entry name" value="EGF"/>
    <property type="match status" value="2"/>
</dbReference>
<keyword evidence="8 16" id="KW-0378">Hydrolase</keyword>
<dbReference type="SUPFAM" id="SSF50494">
    <property type="entry name" value="Trypsin-like serine proteases"/>
    <property type="match status" value="1"/>
</dbReference>
<dbReference type="PROSITE" id="PS00135">
    <property type="entry name" value="TRYPSIN_SER"/>
    <property type="match status" value="1"/>
</dbReference>
<evidence type="ECO:0000256" key="17">
    <source>
        <dbReference type="SAM" id="Phobius"/>
    </source>
</evidence>
<feature type="domain" description="Fibronectin type-I" evidence="21">
    <location>
        <begin position="202"/>
        <end position="242"/>
    </location>
</feature>
<dbReference type="FunFam" id="2.10.25.10:FF:000185">
    <property type="entry name" value="basement membrane-specific heparan sulfate proteoglycan core protein-like"/>
    <property type="match status" value="1"/>
</dbReference>
<dbReference type="PROSITE" id="PS50026">
    <property type="entry name" value="EGF_3"/>
    <property type="match status" value="2"/>
</dbReference>
<dbReference type="GO" id="GO:0007596">
    <property type="term" value="P:blood coagulation"/>
    <property type="evidence" value="ECO:0007669"/>
    <property type="project" value="TreeGrafter"/>
</dbReference>
<dbReference type="CDD" id="cd00062">
    <property type="entry name" value="FN2"/>
    <property type="match status" value="1"/>
</dbReference>
<feature type="domain" description="EGF-like" evidence="18">
    <location>
        <begin position="243"/>
        <end position="281"/>
    </location>
</feature>
<dbReference type="Pfam" id="PF00039">
    <property type="entry name" value="fn1"/>
    <property type="match status" value="1"/>
</dbReference>
<feature type="domain" description="Kringle" evidence="19">
    <location>
        <begin position="287"/>
        <end position="369"/>
    </location>
</feature>
<dbReference type="Gene3D" id="2.40.20.10">
    <property type="entry name" value="Plasminogen Kringle 4"/>
    <property type="match status" value="1"/>
</dbReference>
<feature type="disulfide bond" evidence="13">
    <location>
        <begin position="252"/>
        <end position="269"/>
    </location>
</feature>
<dbReference type="PROSITE" id="PS50070">
    <property type="entry name" value="KRINGLE_2"/>
    <property type="match status" value="1"/>
</dbReference>
<dbReference type="PROSITE" id="PS00021">
    <property type="entry name" value="KRINGLE_1"/>
    <property type="match status" value="1"/>
</dbReference>
<feature type="disulfide bond" evidence="13">
    <location>
        <begin position="271"/>
        <end position="280"/>
    </location>
</feature>
<keyword evidence="24" id="KW-1185">Reference proteome</keyword>
<evidence type="ECO:0000256" key="12">
    <source>
        <dbReference type="ARBA" id="ARBA00023180"/>
    </source>
</evidence>
<dbReference type="Gene3D" id="2.10.25.10">
    <property type="entry name" value="Laminin"/>
    <property type="match status" value="2"/>
</dbReference>
<evidence type="ECO:0000256" key="14">
    <source>
        <dbReference type="PROSITE-ProRule" id="PRU00121"/>
    </source>
</evidence>
<comment type="subcellular location">
    <subcellularLocation>
        <location evidence="1">Secreted</location>
    </subcellularLocation>
</comment>
<dbReference type="SMART" id="SM00058">
    <property type="entry name" value="FN1"/>
    <property type="match status" value="1"/>
</dbReference>
<keyword evidence="2" id="KW-0964">Secreted</keyword>
<evidence type="ECO:0000256" key="13">
    <source>
        <dbReference type="PROSITE-ProRule" id="PRU00076"/>
    </source>
</evidence>
<dbReference type="PROSITE" id="PS51091">
    <property type="entry name" value="FN1_2"/>
    <property type="match status" value="1"/>
</dbReference>
<evidence type="ECO:0000256" key="6">
    <source>
        <dbReference type="ARBA" id="ARBA00022729"/>
    </source>
</evidence>
<feature type="disulfide bond" evidence="13">
    <location>
        <begin position="190"/>
        <end position="199"/>
    </location>
</feature>
<evidence type="ECO:0000259" key="20">
    <source>
        <dbReference type="PROSITE" id="PS50240"/>
    </source>
</evidence>
<reference evidence="23" key="1">
    <citation type="submission" date="2025-08" db="UniProtKB">
        <authorList>
            <consortium name="Ensembl"/>
        </authorList>
    </citation>
    <scope>IDENTIFICATION</scope>
</reference>
<gene>
    <name evidence="23" type="primary">HGFAC</name>
</gene>
<dbReference type="PROSITE" id="PS00022">
    <property type="entry name" value="EGF_1"/>
    <property type="match status" value="2"/>
</dbReference>
<dbReference type="InterPro" id="IPR000742">
    <property type="entry name" value="EGF"/>
</dbReference>
<dbReference type="InterPro" id="IPR013806">
    <property type="entry name" value="Kringle-like"/>
</dbReference>
<evidence type="ECO:0000256" key="7">
    <source>
        <dbReference type="ARBA" id="ARBA00022737"/>
    </source>
</evidence>
<dbReference type="InterPro" id="IPR043504">
    <property type="entry name" value="Peptidase_S1_PA_chymotrypsin"/>
</dbReference>
<dbReference type="Gene3D" id="2.10.10.10">
    <property type="entry name" value="Fibronectin, type II, collagen-binding"/>
    <property type="match status" value="1"/>
</dbReference>
<dbReference type="InterPro" id="IPR018114">
    <property type="entry name" value="TRYPSIN_HIS"/>
</dbReference>
<dbReference type="GO" id="GO:0031638">
    <property type="term" value="P:zymogen activation"/>
    <property type="evidence" value="ECO:0007669"/>
    <property type="project" value="TreeGrafter"/>
</dbReference>
<feature type="transmembrane region" description="Helical" evidence="17">
    <location>
        <begin position="44"/>
        <end position="66"/>
    </location>
</feature>
<protein>
    <submittedName>
        <fullName evidence="23">HGF activator</fullName>
    </submittedName>
</protein>
<dbReference type="PROSITE" id="PS51092">
    <property type="entry name" value="FN2_2"/>
    <property type="match status" value="1"/>
</dbReference>
<dbReference type="PROSITE" id="PS00134">
    <property type="entry name" value="TRYPSIN_HIS"/>
    <property type="match status" value="1"/>
</dbReference>
<dbReference type="PANTHER" id="PTHR24264:SF43">
    <property type="entry name" value="HEPATOCYTE GROWTH FACTOR ACTIVATOR"/>
    <property type="match status" value="1"/>
</dbReference>
<dbReference type="InterPro" id="IPR036943">
    <property type="entry name" value="FN_type2_sf"/>
</dbReference>
<dbReference type="InterPro" id="IPR050127">
    <property type="entry name" value="Serine_Proteases_S1"/>
</dbReference>
<dbReference type="PROSITE" id="PS01253">
    <property type="entry name" value="FN1_1"/>
    <property type="match status" value="1"/>
</dbReference>
<keyword evidence="11 13" id="KW-1015">Disulfide bond</keyword>
<feature type="disulfide bond" evidence="13">
    <location>
        <begin position="171"/>
        <end position="188"/>
    </location>
</feature>
<feature type="transmembrane region" description="Helical" evidence="17">
    <location>
        <begin position="18"/>
        <end position="38"/>
    </location>
</feature>
<keyword evidence="9 16" id="KW-0720">Serine protease</keyword>
<dbReference type="Pfam" id="PF00040">
    <property type="entry name" value="fn2"/>
    <property type="match status" value="1"/>
</dbReference>
<dbReference type="FunFam" id="2.40.10.10:FF:000061">
    <property type="entry name" value="Hepatocyte growth factor activator"/>
    <property type="match status" value="1"/>
</dbReference>
<dbReference type="Ensembl" id="ENSZALT00000007323.1">
    <property type="protein sequence ID" value="ENSZALP00000004871.1"/>
    <property type="gene ID" value="ENSZALG00000004555.1"/>
</dbReference>
<dbReference type="Pfam" id="PF00089">
    <property type="entry name" value="Trypsin"/>
    <property type="match status" value="1"/>
</dbReference>
<dbReference type="PROSITE" id="PS50240">
    <property type="entry name" value="TRYPSIN_DOM"/>
    <property type="match status" value="1"/>
</dbReference>
<evidence type="ECO:0000256" key="2">
    <source>
        <dbReference type="ARBA" id="ARBA00022525"/>
    </source>
</evidence>